<reference evidence="2" key="1">
    <citation type="submission" date="2023-02" db="EMBL/GenBank/DDBJ databases">
        <title>Genome sequence of Hyphococcus flavus.</title>
        <authorList>
            <person name="Rong J.-C."/>
            <person name="Zhao Q."/>
            <person name="Yi M."/>
            <person name="Wu J.-Y."/>
        </authorList>
    </citation>
    <scope>NUCLEOTIDE SEQUENCE</scope>
    <source>
        <strain evidence="2">MCCC 1K03223</strain>
    </source>
</reference>
<dbReference type="Proteomes" id="UP001214043">
    <property type="component" value="Chromosome"/>
</dbReference>
<accession>A0AAE9ZJK3</accession>
<keyword evidence="1" id="KW-0812">Transmembrane</keyword>
<evidence type="ECO:0000256" key="1">
    <source>
        <dbReference type="SAM" id="Phobius"/>
    </source>
</evidence>
<feature type="transmembrane region" description="Helical" evidence="1">
    <location>
        <begin position="25"/>
        <end position="44"/>
    </location>
</feature>
<evidence type="ECO:0000313" key="2">
    <source>
        <dbReference type="EMBL" id="WDI31725.1"/>
    </source>
</evidence>
<keyword evidence="1" id="KW-1133">Transmembrane helix</keyword>
<organism evidence="2 3">
    <name type="scientific">Hyphococcus flavus</name>
    <dbReference type="NCBI Taxonomy" id="1866326"/>
    <lineage>
        <taxon>Bacteria</taxon>
        <taxon>Pseudomonadati</taxon>
        <taxon>Pseudomonadota</taxon>
        <taxon>Alphaproteobacteria</taxon>
        <taxon>Parvularculales</taxon>
        <taxon>Parvularculaceae</taxon>
        <taxon>Hyphococcus</taxon>
    </lineage>
</organism>
<keyword evidence="1" id="KW-0472">Membrane</keyword>
<dbReference type="KEGG" id="hfl:PUV54_00795"/>
<dbReference type="EMBL" id="CP118166">
    <property type="protein sequence ID" value="WDI31725.1"/>
    <property type="molecule type" value="Genomic_DNA"/>
</dbReference>
<keyword evidence="3" id="KW-1185">Reference proteome</keyword>
<protein>
    <submittedName>
        <fullName evidence="2">Uncharacterized protein</fullName>
    </submittedName>
</protein>
<sequence>MFKDQSEPNENEYIEQRNDVRNNPVAPYALSAGVLFLIALLILAY</sequence>
<name>A0AAE9ZJK3_9PROT</name>
<dbReference type="AlphaFoldDB" id="A0AAE9ZJK3"/>
<gene>
    <name evidence="2" type="ORF">PUV54_00795</name>
</gene>
<evidence type="ECO:0000313" key="3">
    <source>
        <dbReference type="Proteomes" id="UP001214043"/>
    </source>
</evidence>
<dbReference type="RefSeq" id="WP_274493612.1">
    <property type="nucleotide sequence ID" value="NZ_CP118166.1"/>
</dbReference>
<proteinExistence type="predicted"/>